<evidence type="ECO:0000259" key="1">
    <source>
        <dbReference type="Pfam" id="PF06283"/>
    </source>
</evidence>
<reference evidence="2 3" key="1">
    <citation type="submission" date="2019-11" db="EMBL/GenBank/DDBJ databases">
        <title>Draft Genome Sequences of Six Type Strains of the Genus Massilia.</title>
        <authorList>
            <person name="Miess H."/>
            <person name="Frediansyah A."/>
            <person name="Goeker M."/>
            <person name="Gross H."/>
        </authorList>
    </citation>
    <scope>NUCLEOTIDE SEQUENCE [LARGE SCALE GENOMIC DNA]</scope>
    <source>
        <strain evidence="2 3">DSM 17513</strain>
    </source>
</reference>
<dbReference type="Proteomes" id="UP000431684">
    <property type="component" value="Unassembled WGS sequence"/>
</dbReference>
<proteinExistence type="predicted"/>
<dbReference type="SUPFAM" id="SSF52317">
    <property type="entry name" value="Class I glutamine amidotransferase-like"/>
    <property type="match status" value="1"/>
</dbReference>
<dbReference type="InterPro" id="IPR029010">
    <property type="entry name" value="ThuA-like"/>
</dbReference>
<gene>
    <name evidence="2" type="ORF">GJV26_23315</name>
</gene>
<dbReference type="InterPro" id="IPR029062">
    <property type="entry name" value="Class_I_gatase-like"/>
</dbReference>
<dbReference type="Gene3D" id="3.40.50.880">
    <property type="match status" value="1"/>
</dbReference>
<dbReference type="PANTHER" id="PTHR40469:SF2">
    <property type="entry name" value="GALACTOSE-BINDING DOMAIN-LIKE SUPERFAMILY PROTEIN"/>
    <property type="match status" value="1"/>
</dbReference>
<dbReference type="OrthoDB" id="7171409at2"/>
<dbReference type="EMBL" id="WNWM01000002">
    <property type="protein sequence ID" value="MUI15364.1"/>
    <property type="molecule type" value="Genomic_DNA"/>
</dbReference>
<accession>A0A6I3XEL1</accession>
<name>A0A6I3XEL1_9BURK</name>
<evidence type="ECO:0000313" key="3">
    <source>
        <dbReference type="Proteomes" id="UP000431684"/>
    </source>
</evidence>
<organism evidence="2 3">
    <name type="scientific">Pseudoduganella dura</name>
    <dbReference type="NCBI Taxonomy" id="321982"/>
    <lineage>
        <taxon>Bacteria</taxon>
        <taxon>Pseudomonadati</taxon>
        <taxon>Pseudomonadota</taxon>
        <taxon>Betaproteobacteria</taxon>
        <taxon>Burkholderiales</taxon>
        <taxon>Oxalobacteraceae</taxon>
        <taxon>Telluria group</taxon>
        <taxon>Pseudoduganella</taxon>
    </lineage>
</organism>
<feature type="domain" description="ThuA-like" evidence="1">
    <location>
        <begin position="136"/>
        <end position="312"/>
    </location>
</feature>
<dbReference type="PANTHER" id="PTHR40469">
    <property type="entry name" value="SECRETED GLYCOSYL HYDROLASE"/>
    <property type="match status" value="1"/>
</dbReference>
<dbReference type="Pfam" id="PF06283">
    <property type="entry name" value="ThuA"/>
    <property type="match status" value="1"/>
</dbReference>
<protein>
    <recommendedName>
        <fullName evidence="1">ThuA-like domain-containing protein</fullName>
    </recommendedName>
</protein>
<sequence>MARPIAYRIAPASTGPADLAGRTENQRIDHRRIAAALQSPFHSSKEVEAMLKSIAGAIALGTVAVAPAGAEAVKPVKILIVSGGCCHDYARQRALLEEGLKARMAAEVSHVYYDPKPGEKATRPALPIYGNPAYADGFDVVIHNECAADEDSAAALDAVLAPHRRGVPAVNLHCAMHSYRSGDWKQPVAAGAANARWFEFTGIQSSGHGPQSPIRLSAAATGHPVAEGFRPYTTGSDELYNNLTSFNVTPVLYGVQPEAKVEADRAKTYTVAWTHSYGPKNARVFSTTLAHNEAVMADPRYLDLVARGVLWATGKL</sequence>
<evidence type="ECO:0000313" key="2">
    <source>
        <dbReference type="EMBL" id="MUI15364.1"/>
    </source>
</evidence>
<comment type="caution">
    <text evidence="2">The sequence shown here is derived from an EMBL/GenBank/DDBJ whole genome shotgun (WGS) entry which is preliminary data.</text>
</comment>
<dbReference type="AlphaFoldDB" id="A0A6I3XEL1"/>
<keyword evidence="3" id="KW-1185">Reference proteome</keyword>